<gene>
    <name evidence="2" type="ORF">GDR74_18000</name>
</gene>
<evidence type="ECO:0000313" key="3">
    <source>
        <dbReference type="Proteomes" id="UP000325614"/>
    </source>
</evidence>
<dbReference type="KEGG" id="mico:GDR74_18000"/>
<evidence type="ECO:0000313" key="2">
    <source>
        <dbReference type="EMBL" id="QFU17955.1"/>
    </source>
</evidence>
<organism evidence="2 3">
    <name type="scientific">Microvirga thermotolerans</name>
    <dbReference type="NCBI Taxonomy" id="2651334"/>
    <lineage>
        <taxon>Bacteria</taxon>
        <taxon>Pseudomonadati</taxon>
        <taxon>Pseudomonadota</taxon>
        <taxon>Alphaproteobacteria</taxon>
        <taxon>Hyphomicrobiales</taxon>
        <taxon>Methylobacteriaceae</taxon>
        <taxon>Microvirga</taxon>
    </lineage>
</organism>
<dbReference type="Proteomes" id="UP000325614">
    <property type="component" value="Chromosome"/>
</dbReference>
<evidence type="ECO:0000256" key="1">
    <source>
        <dbReference type="SAM" id="MobiDB-lite"/>
    </source>
</evidence>
<dbReference type="RefSeq" id="WP_152587586.1">
    <property type="nucleotide sequence ID" value="NZ_CP045423.1"/>
</dbReference>
<keyword evidence="3" id="KW-1185">Reference proteome</keyword>
<reference evidence="2 3" key="1">
    <citation type="submission" date="2019-10" db="EMBL/GenBank/DDBJ databases">
        <title>Isolation, Identification of Microvirga thermotolerans HR1, a novel thermophilic bacterium and Comparative Genomics of the genus Microvirga.</title>
        <authorList>
            <person name="Li J."/>
            <person name="Zhang W."/>
            <person name="Lin M."/>
            <person name="Wang J."/>
        </authorList>
    </citation>
    <scope>NUCLEOTIDE SEQUENCE [LARGE SCALE GENOMIC DNA]</scope>
    <source>
        <strain evidence="2 3">HR1</strain>
    </source>
</reference>
<feature type="compositionally biased region" description="Gly residues" evidence="1">
    <location>
        <begin position="149"/>
        <end position="173"/>
    </location>
</feature>
<feature type="region of interest" description="Disordered" evidence="1">
    <location>
        <begin position="1"/>
        <end position="182"/>
    </location>
</feature>
<protein>
    <submittedName>
        <fullName evidence="2">Uncharacterized protein</fullName>
    </submittedName>
</protein>
<dbReference type="EMBL" id="CP045423">
    <property type="protein sequence ID" value="QFU17955.1"/>
    <property type="molecule type" value="Genomic_DNA"/>
</dbReference>
<proteinExistence type="predicted"/>
<feature type="compositionally biased region" description="Low complexity" evidence="1">
    <location>
        <begin position="101"/>
        <end position="111"/>
    </location>
</feature>
<sequence length="182" mass="18077">MADRKAPHSLHDRTADQIRNEQRGGAGTPVDPNRDSGPEANASLRRVWDEPGGEANNYRNAMVGAGGKADNHSDLTAAETPETTRHLSDASLSPADRDATAEAIARATAATGSERSGRAEAGPDKAPTPTTHTPRNPGGIASSLQPGGTVPGGGPGASAGSIGTGGGSTGGAPTGSVKRNGT</sequence>
<dbReference type="AlphaFoldDB" id="A0A5P9K2T7"/>
<feature type="compositionally biased region" description="Basic and acidic residues" evidence="1">
    <location>
        <begin position="1"/>
        <end position="22"/>
    </location>
</feature>
<accession>A0A5P9K2T7</accession>
<name>A0A5P9K2T7_9HYPH</name>